<reference evidence="1 2" key="1">
    <citation type="submission" date="2021-02" db="EMBL/GenBank/DDBJ databases">
        <title>Complete genome of Desulfoluna sp. strain ASN36.</title>
        <authorList>
            <person name="Takahashi A."/>
            <person name="Kojima H."/>
            <person name="Fukui M."/>
        </authorList>
    </citation>
    <scope>NUCLEOTIDE SEQUENCE [LARGE SCALE GENOMIC DNA]</scope>
    <source>
        <strain evidence="1 2">ASN36</strain>
    </source>
</reference>
<dbReference type="InterPro" id="IPR023214">
    <property type="entry name" value="HAD_sf"/>
</dbReference>
<accession>A0ABM7PM23</accession>
<protein>
    <submittedName>
        <fullName evidence="1">Haloacid dehalogenase</fullName>
    </submittedName>
</protein>
<dbReference type="InterPro" id="IPR036412">
    <property type="entry name" value="HAD-like_sf"/>
</dbReference>
<name>A0ABM7PM23_9BACT</name>
<dbReference type="EMBL" id="AP024488">
    <property type="protein sequence ID" value="BCS98139.1"/>
    <property type="molecule type" value="Genomic_DNA"/>
</dbReference>
<organism evidence="1 2">
    <name type="scientific">Desulfoluna limicola</name>
    <dbReference type="NCBI Taxonomy" id="2810562"/>
    <lineage>
        <taxon>Bacteria</taxon>
        <taxon>Pseudomonadati</taxon>
        <taxon>Thermodesulfobacteriota</taxon>
        <taxon>Desulfobacteria</taxon>
        <taxon>Desulfobacterales</taxon>
        <taxon>Desulfolunaceae</taxon>
        <taxon>Desulfoluna</taxon>
    </lineage>
</organism>
<dbReference type="Gene3D" id="1.10.150.240">
    <property type="entry name" value="Putative phosphatase, domain 2"/>
    <property type="match status" value="1"/>
</dbReference>
<gene>
    <name evidence="1" type="ORF">DSLASN_37710</name>
</gene>
<evidence type="ECO:0000313" key="2">
    <source>
        <dbReference type="Proteomes" id="UP001320148"/>
    </source>
</evidence>
<dbReference type="PANTHER" id="PTHR43611">
    <property type="entry name" value="ALPHA-D-GLUCOSE 1-PHOSPHATE PHOSPHATASE"/>
    <property type="match status" value="1"/>
</dbReference>
<dbReference type="PANTHER" id="PTHR43611:SF3">
    <property type="entry name" value="FLAVIN MONONUCLEOTIDE HYDROLASE 1, CHLOROPLATIC"/>
    <property type="match status" value="1"/>
</dbReference>
<evidence type="ECO:0000313" key="1">
    <source>
        <dbReference type="EMBL" id="BCS98139.1"/>
    </source>
</evidence>
<dbReference type="InterPro" id="IPR006439">
    <property type="entry name" value="HAD-SF_hydro_IA"/>
</dbReference>
<dbReference type="Gene3D" id="3.40.50.1000">
    <property type="entry name" value="HAD superfamily/HAD-like"/>
    <property type="match status" value="1"/>
</dbReference>
<keyword evidence="2" id="KW-1185">Reference proteome</keyword>
<dbReference type="SFLD" id="SFLDG01129">
    <property type="entry name" value="C1.5:_HAD__Beta-PGM__Phosphata"/>
    <property type="match status" value="1"/>
</dbReference>
<dbReference type="RefSeq" id="WP_236889548.1">
    <property type="nucleotide sequence ID" value="NZ_AP024488.1"/>
</dbReference>
<dbReference type="InterPro" id="IPR023198">
    <property type="entry name" value="PGP-like_dom2"/>
</dbReference>
<dbReference type="Pfam" id="PF00702">
    <property type="entry name" value="Hydrolase"/>
    <property type="match status" value="1"/>
</dbReference>
<dbReference type="NCBIfam" id="TIGR01509">
    <property type="entry name" value="HAD-SF-IA-v3"/>
    <property type="match status" value="1"/>
</dbReference>
<dbReference type="SUPFAM" id="SSF56784">
    <property type="entry name" value="HAD-like"/>
    <property type="match status" value="1"/>
</dbReference>
<proteinExistence type="predicted"/>
<dbReference type="SFLD" id="SFLDS00003">
    <property type="entry name" value="Haloacid_Dehalogenase"/>
    <property type="match status" value="1"/>
</dbReference>
<sequence>MNDHVKLLLFDIGGVFIQLSGVDQMLEWTQGLHTEQELWNLWLHSQSVRDFETGRIDPETFADTFIHEFSLPVDVPAFLAAFISWTTRPYPGFEGVMKGISGRYLTASLSNTNELHWHNICENLGIDRLFQYNFPSHHLGCMKPDSASFSHVLATLGVSPAETLFFDDTPVNIDAARSLGIDAHLVCGVDHLKRTLKELDIL</sequence>
<dbReference type="Proteomes" id="UP001320148">
    <property type="component" value="Chromosome"/>
</dbReference>